<proteinExistence type="predicted"/>
<accession>A0A199UPI7</accession>
<organism evidence="1 2">
    <name type="scientific">Ananas comosus</name>
    <name type="common">Pineapple</name>
    <name type="synonym">Ananas ananas</name>
    <dbReference type="NCBI Taxonomy" id="4615"/>
    <lineage>
        <taxon>Eukaryota</taxon>
        <taxon>Viridiplantae</taxon>
        <taxon>Streptophyta</taxon>
        <taxon>Embryophyta</taxon>
        <taxon>Tracheophyta</taxon>
        <taxon>Spermatophyta</taxon>
        <taxon>Magnoliopsida</taxon>
        <taxon>Liliopsida</taxon>
        <taxon>Poales</taxon>
        <taxon>Bromeliaceae</taxon>
        <taxon>Bromelioideae</taxon>
        <taxon>Ananas</taxon>
    </lineage>
</organism>
<evidence type="ECO:0000313" key="2">
    <source>
        <dbReference type="Proteomes" id="UP000092600"/>
    </source>
</evidence>
<comment type="caution">
    <text evidence="1">The sequence shown here is derived from an EMBL/GenBank/DDBJ whole genome shotgun (WGS) entry which is preliminary data.</text>
</comment>
<gene>
    <name evidence="1" type="ORF">ACMD2_26410</name>
</gene>
<evidence type="ECO:0000313" key="1">
    <source>
        <dbReference type="EMBL" id="OAY66727.1"/>
    </source>
</evidence>
<dbReference type="GO" id="GO:0006790">
    <property type="term" value="P:sulfur compound metabolic process"/>
    <property type="evidence" value="ECO:0007669"/>
    <property type="project" value="TreeGrafter"/>
</dbReference>
<protein>
    <submittedName>
        <fullName evidence="1">Sulfite oxidase</fullName>
    </submittedName>
</protein>
<sequence>MQKDYKMFLPSVDWDNIDWSTRKPQMDFPVQSAICSLEGVDVVRQGRLRLLVMHCLVVAVGLREWIFLWMGVKLVEAQRYQKTNVLYASDDMNSDKWAWVLFEAVADIPEDAEIIAKRLTQLQMSNLKMSTKIWN</sequence>
<dbReference type="PANTHER" id="PTHR19372:SF7">
    <property type="entry name" value="SULFITE OXIDASE, MITOCHONDRIAL"/>
    <property type="match status" value="1"/>
</dbReference>
<dbReference type="EMBL" id="LSRQ01005988">
    <property type="protein sequence ID" value="OAY66727.1"/>
    <property type="molecule type" value="Genomic_DNA"/>
</dbReference>
<name>A0A199UPI7_ANACO</name>
<dbReference type="GO" id="GO:0008482">
    <property type="term" value="F:sulfite oxidase activity"/>
    <property type="evidence" value="ECO:0007669"/>
    <property type="project" value="TreeGrafter"/>
</dbReference>
<dbReference type="Proteomes" id="UP000092600">
    <property type="component" value="Unassembled WGS sequence"/>
</dbReference>
<dbReference type="STRING" id="4615.A0A199UPI7"/>
<dbReference type="AlphaFoldDB" id="A0A199UPI7"/>
<dbReference type="GO" id="GO:0005739">
    <property type="term" value="C:mitochondrion"/>
    <property type="evidence" value="ECO:0007669"/>
    <property type="project" value="TreeGrafter"/>
</dbReference>
<dbReference type="PANTHER" id="PTHR19372">
    <property type="entry name" value="SULFITE REDUCTASE"/>
    <property type="match status" value="1"/>
</dbReference>
<dbReference type="GO" id="GO:0043546">
    <property type="term" value="F:molybdopterin cofactor binding"/>
    <property type="evidence" value="ECO:0007669"/>
    <property type="project" value="TreeGrafter"/>
</dbReference>
<reference evidence="1 2" key="1">
    <citation type="journal article" date="2016" name="DNA Res.">
        <title>The draft genome of MD-2 pineapple using hybrid error correction of long reads.</title>
        <authorList>
            <person name="Redwan R.M."/>
            <person name="Saidin A."/>
            <person name="Kumar S.V."/>
        </authorList>
    </citation>
    <scope>NUCLEOTIDE SEQUENCE [LARGE SCALE GENOMIC DNA]</scope>
    <source>
        <strain evidence="2">cv. MD2</strain>
        <tissue evidence="1">Leaf</tissue>
    </source>
</reference>
<dbReference type="GO" id="GO:0020037">
    <property type="term" value="F:heme binding"/>
    <property type="evidence" value="ECO:0007669"/>
    <property type="project" value="TreeGrafter"/>
</dbReference>